<dbReference type="AlphaFoldDB" id="A0A1T4TJ75"/>
<name>A0A1T4TJ75_9HYPH</name>
<evidence type="ECO:0000313" key="2">
    <source>
        <dbReference type="EMBL" id="SKA40358.1"/>
    </source>
</evidence>
<keyword evidence="3" id="KW-1185">Reference proteome</keyword>
<protein>
    <recommendedName>
        <fullName evidence="4">Protease inhibitor Inh</fullName>
    </recommendedName>
</protein>
<dbReference type="Proteomes" id="UP000190092">
    <property type="component" value="Unassembled WGS sequence"/>
</dbReference>
<feature type="chain" id="PRO_5012029724" description="Protease inhibitor Inh" evidence="1">
    <location>
        <begin position="26"/>
        <end position="188"/>
    </location>
</feature>
<sequence>MTRNRSAALCASLLASALASGPCFAQSAAQAASAAPPQAVVPAAPAAPASFQAPRIALDRGATSCVGLMQDALKLTVEPEHQELSSWHPTQPDSRTFWSVQVDRGGARGSFVGVTPTEDRHCDAETVRVSYLKQDCKAVIAAQGKSAAAAMPMGEATIIQRDVNGRLAMFLPGGQGCVLVEMATLYGR</sequence>
<accession>A0A1T4TJ75</accession>
<evidence type="ECO:0008006" key="4">
    <source>
        <dbReference type="Google" id="ProtNLM"/>
    </source>
</evidence>
<reference evidence="3" key="1">
    <citation type="submission" date="2017-02" db="EMBL/GenBank/DDBJ databases">
        <authorList>
            <person name="Varghese N."/>
            <person name="Submissions S."/>
        </authorList>
    </citation>
    <scope>NUCLEOTIDE SEQUENCE [LARGE SCALE GENOMIC DNA]</scope>
    <source>
        <strain evidence="3">ATCC 27094</strain>
    </source>
</reference>
<feature type="signal peptide" evidence="1">
    <location>
        <begin position="1"/>
        <end position="25"/>
    </location>
</feature>
<dbReference type="RefSeq" id="WP_085938072.1">
    <property type="nucleotide sequence ID" value="NZ_FUWJ01000019.1"/>
</dbReference>
<proteinExistence type="predicted"/>
<evidence type="ECO:0000256" key="1">
    <source>
        <dbReference type="SAM" id="SignalP"/>
    </source>
</evidence>
<evidence type="ECO:0000313" key="3">
    <source>
        <dbReference type="Proteomes" id="UP000190092"/>
    </source>
</evidence>
<keyword evidence="1" id="KW-0732">Signal</keyword>
<gene>
    <name evidence="2" type="ORF">SAMN02745126_06338</name>
</gene>
<organism evidence="2 3">
    <name type="scientific">Enhydrobacter aerosaccus</name>
    <dbReference type="NCBI Taxonomy" id="225324"/>
    <lineage>
        <taxon>Bacteria</taxon>
        <taxon>Pseudomonadati</taxon>
        <taxon>Pseudomonadota</taxon>
        <taxon>Alphaproteobacteria</taxon>
        <taxon>Hyphomicrobiales</taxon>
        <taxon>Enhydrobacter</taxon>
    </lineage>
</organism>
<dbReference type="EMBL" id="FUWJ01000019">
    <property type="protein sequence ID" value="SKA40358.1"/>
    <property type="molecule type" value="Genomic_DNA"/>
</dbReference>
<dbReference type="STRING" id="225324.SAMN02745126_06338"/>